<gene>
    <name evidence="3" type="ORF">RND71_012535</name>
</gene>
<dbReference type="SUPFAM" id="SSF49879">
    <property type="entry name" value="SMAD/FHA domain"/>
    <property type="match status" value="1"/>
</dbReference>
<proteinExistence type="predicted"/>
<keyword evidence="4" id="KW-1185">Reference proteome</keyword>
<dbReference type="InterPro" id="IPR000253">
    <property type="entry name" value="FHA_dom"/>
</dbReference>
<dbReference type="Pfam" id="PF13325">
    <property type="entry name" value="MCRS_N"/>
    <property type="match status" value="1"/>
</dbReference>
<protein>
    <recommendedName>
        <fullName evidence="2">FHA domain-containing protein</fullName>
    </recommendedName>
</protein>
<feature type="region of interest" description="Disordered" evidence="1">
    <location>
        <begin position="518"/>
        <end position="565"/>
    </location>
</feature>
<dbReference type="PROSITE" id="PS50006">
    <property type="entry name" value="FHA_DOMAIN"/>
    <property type="match status" value="1"/>
</dbReference>
<sequence length="917" mass="102528">MGALAPLCRWIPEDDLLLKNAIEAGASLESLAKGAVQFSQRFSVQELQDRWYALLYDTVVSAEASALMIEFDRSASTPKCNRFENAKESKNSVLLKRKTESVRSCYYAMRKRIRNDPFDSMDMNFLGGAGNNDEPQSMDCVFVDSIRDTFGNQQYTFGNQQSNFDVIRNGISEHGRDDSICASDCVTASPGFPIGLRNHDRDVPLSGFNVSEDFPDALEESVALAENQSTVGELGELKELPVCGLFEAEDLEPNLPMRDQCDDNVRNSSGFESQVLNLSVPDCDLSFHDLGYSPTPPEMPDWSTIGDISVPALPDFEEEQNIQNTLVVPIVSSNSNLRDHMSCDELRNSVPSTDDYLAELSESLFNFTDEEELLFIDPDGNETIDKSYFDGLSSLLLDCPDGVGDMPDKGVSEASNAPEERLTILDGAFPGESDDKSVYHYSDKPQVSSSEFQMLSSALTVNPAFPEMRGGVICCTLNTEDPEVPSNDDVFLPVLMPSTSFPSMTHWKYDETYHPLSSSAKDLSNNQKANDGRAVLKKKEQNSHSEYSNSYQMNEPPSQAETVSPDHKVKHELSNDNNQHVVRRHLQTSDCPRPVISGNLSAVNVCQGDSKESIIKDEQGKNLSRIYADASMCLEKNAICTKEHDTTTILQKNEPIFAETVLTRTTIPEASANITSSDSEEFLYESDEDIPYFSDVEAVILDMDLSPNGQDMFSSKRVKEYQREDFIRTIIRLEQADHACKQRMIAARGAFAVLIGCRSKHFIRKPEIHERVHHVTIVSGESQFSWDAAIDVVEAVVLLGRTSEDVKVDIDLGREGRDNKISRRQATIKMDMHGQFHLRNIGKYPIHVNGKEVLRKQSLILTSGSFIEAKIMVLILNNLLNHLSLSSHRQVRELTFTFEINQSQVKRYVDNPEGRPK</sequence>
<dbReference type="InterPro" id="IPR025999">
    <property type="entry name" value="MCRS_N"/>
</dbReference>
<dbReference type="GO" id="GO:0031011">
    <property type="term" value="C:Ino80 complex"/>
    <property type="evidence" value="ECO:0007669"/>
    <property type="project" value="InterPro"/>
</dbReference>
<dbReference type="Gene3D" id="2.60.200.20">
    <property type="match status" value="1"/>
</dbReference>
<dbReference type="Proteomes" id="UP001291623">
    <property type="component" value="Unassembled WGS sequence"/>
</dbReference>
<feature type="compositionally biased region" description="Polar residues" evidence="1">
    <location>
        <begin position="518"/>
        <end position="529"/>
    </location>
</feature>
<dbReference type="AlphaFoldDB" id="A0AAE1SDF7"/>
<dbReference type="SMART" id="SM00240">
    <property type="entry name" value="FHA"/>
    <property type="match status" value="1"/>
</dbReference>
<organism evidence="3 4">
    <name type="scientific">Anisodus tanguticus</name>
    <dbReference type="NCBI Taxonomy" id="243964"/>
    <lineage>
        <taxon>Eukaryota</taxon>
        <taxon>Viridiplantae</taxon>
        <taxon>Streptophyta</taxon>
        <taxon>Embryophyta</taxon>
        <taxon>Tracheophyta</taxon>
        <taxon>Spermatophyta</taxon>
        <taxon>Magnoliopsida</taxon>
        <taxon>eudicotyledons</taxon>
        <taxon>Gunneridae</taxon>
        <taxon>Pentapetalae</taxon>
        <taxon>asterids</taxon>
        <taxon>lamiids</taxon>
        <taxon>Solanales</taxon>
        <taxon>Solanaceae</taxon>
        <taxon>Solanoideae</taxon>
        <taxon>Hyoscyameae</taxon>
        <taxon>Anisodus</taxon>
    </lineage>
</organism>
<dbReference type="PANTHER" id="PTHR13233">
    <property type="entry name" value="MICROSPHERULE PROTEIN 1"/>
    <property type="match status" value="1"/>
</dbReference>
<dbReference type="InterPro" id="IPR008984">
    <property type="entry name" value="SMAD_FHA_dom_sf"/>
</dbReference>
<dbReference type="EMBL" id="JAVYJV010000006">
    <property type="protein sequence ID" value="KAK4368743.1"/>
    <property type="molecule type" value="Genomic_DNA"/>
</dbReference>
<dbReference type="GO" id="GO:0071339">
    <property type="term" value="C:MLL1 complex"/>
    <property type="evidence" value="ECO:0007669"/>
    <property type="project" value="InterPro"/>
</dbReference>
<evidence type="ECO:0000259" key="2">
    <source>
        <dbReference type="PROSITE" id="PS50006"/>
    </source>
</evidence>
<evidence type="ECO:0000313" key="3">
    <source>
        <dbReference type="EMBL" id="KAK4368743.1"/>
    </source>
</evidence>
<dbReference type="GO" id="GO:0002151">
    <property type="term" value="F:G-quadruplex RNA binding"/>
    <property type="evidence" value="ECO:0007669"/>
    <property type="project" value="InterPro"/>
</dbReference>
<comment type="caution">
    <text evidence="3">The sequence shown here is derived from an EMBL/GenBank/DDBJ whole genome shotgun (WGS) entry which is preliminary data.</text>
</comment>
<dbReference type="GO" id="GO:0044545">
    <property type="term" value="C:NSL complex"/>
    <property type="evidence" value="ECO:0007669"/>
    <property type="project" value="TreeGrafter"/>
</dbReference>
<accession>A0AAE1SDF7</accession>
<feature type="domain" description="FHA" evidence="2">
    <location>
        <begin position="797"/>
        <end position="853"/>
    </location>
</feature>
<dbReference type="InterPro" id="IPR037912">
    <property type="entry name" value="MCRS1"/>
</dbReference>
<dbReference type="GO" id="GO:0045944">
    <property type="term" value="P:positive regulation of transcription by RNA polymerase II"/>
    <property type="evidence" value="ECO:0007669"/>
    <property type="project" value="TreeGrafter"/>
</dbReference>
<evidence type="ECO:0000313" key="4">
    <source>
        <dbReference type="Proteomes" id="UP001291623"/>
    </source>
</evidence>
<evidence type="ECO:0000256" key="1">
    <source>
        <dbReference type="SAM" id="MobiDB-lite"/>
    </source>
</evidence>
<feature type="compositionally biased region" description="Polar residues" evidence="1">
    <location>
        <begin position="544"/>
        <end position="562"/>
    </location>
</feature>
<dbReference type="PANTHER" id="PTHR13233:SF0">
    <property type="entry name" value="MICROSPHERULE PROTEIN 1"/>
    <property type="match status" value="1"/>
</dbReference>
<reference evidence="3" key="1">
    <citation type="submission" date="2023-12" db="EMBL/GenBank/DDBJ databases">
        <title>Genome assembly of Anisodus tanguticus.</title>
        <authorList>
            <person name="Wang Y.-J."/>
        </authorList>
    </citation>
    <scope>NUCLEOTIDE SEQUENCE</scope>
    <source>
        <strain evidence="3">KB-2021</strain>
        <tissue evidence="3">Leaf</tissue>
    </source>
</reference>
<dbReference type="Pfam" id="PF00498">
    <property type="entry name" value="FHA"/>
    <property type="match status" value="1"/>
</dbReference>
<name>A0AAE1SDF7_9SOLA</name>